<gene>
    <name evidence="2" type="ORF">NDU88_011205</name>
</gene>
<feature type="compositionally biased region" description="Basic and acidic residues" evidence="1">
    <location>
        <begin position="62"/>
        <end position="75"/>
    </location>
</feature>
<organism evidence="2 3">
    <name type="scientific">Pleurodeles waltl</name>
    <name type="common">Iberian ribbed newt</name>
    <dbReference type="NCBI Taxonomy" id="8319"/>
    <lineage>
        <taxon>Eukaryota</taxon>
        <taxon>Metazoa</taxon>
        <taxon>Chordata</taxon>
        <taxon>Craniata</taxon>
        <taxon>Vertebrata</taxon>
        <taxon>Euteleostomi</taxon>
        <taxon>Amphibia</taxon>
        <taxon>Batrachia</taxon>
        <taxon>Caudata</taxon>
        <taxon>Salamandroidea</taxon>
        <taxon>Salamandridae</taxon>
        <taxon>Pleurodelinae</taxon>
        <taxon>Pleurodeles</taxon>
    </lineage>
</organism>
<name>A0AAV7R0R4_PLEWA</name>
<protein>
    <submittedName>
        <fullName evidence="2">Uncharacterized protein</fullName>
    </submittedName>
</protein>
<accession>A0AAV7R0R4</accession>
<feature type="compositionally biased region" description="Basic and acidic residues" evidence="1">
    <location>
        <begin position="90"/>
        <end position="102"/>
    </location>
</feature>
<dbReference type="EMBL" id="JANPWB010000010">
    <property type="protein sequence ID" value="KAJ1144911.1"/>
    <property type="molecule type" value="Genomic_DNA"/>
</dbReference>
<keyword evidence="3" id="KW-1185">Reference proteome</keyword>
<dbReference type="Proteomes" id="UP001066276">
    <property type="component" value="Chromosome 6"/>
</dbReference>
<feature type="compositionally biased region" description="Acidic residues" evidence="1">
    <location>
        <begin position="80"/>
        <end position="89"/>
    </location>
</feature>
<sequence length="159" mass="16984">MGPLDSLAKPPCDGPDWAGPHNAPACAGASSADPDVSPGSTNRVGQRPHQQEPGQLKGQASRLEDGKAIVRREDGITTTEEGDREEAEDRIETPDGRGRPRDLTGPSAPLECGRGEKTRNSAVPIGYKGSWLRGAERYFPPRFRRSVAESGTWTLPGQG</sequence>
<comment type="caution">
    <text evidence="2">The sequence shown here is derived from an EMBL/GenBank/DDBJ whole genome shotgun (WGS) entry which is preliminary data.</text>
</comment>
<evidence type="ECO:0000256" key="1">
    <source>
        <dbReference type="SAM" id="MobiDB-lite"/>
    </source>
</evidence>
<evidence type="ECO:0000313" key="2">
    <source>
        <dbReference type="EMBL" id="KAJ1144911.1"/>
    </source>
</evidence>
<proteinExistence type="predicted"/>
<reference evidence="2" key="1">
    <citation type="journal article" date="2022" name="bioRxiv">
        <title>Sequencing and chromosome-scale assembly of the giantPleurodeles waltlgenome.</title>
        <authorList>
            <person name="Brown T."/>
            <person name="Elewa A."/>
            <person name="Iarovenko S."/>
            <person name="Subramanian E."/>
            <person name="Araus A.J."/>
            <person name="Petzold A."/>
            <person name="Susuki M."/>
            <person name="Suzuki K.-i.T."/>
            <person name="Hayashi T."/>
            <person name="Toyoda A."/>
            <person name="Oliveira C."/>
            <person name="Osipova E."/>
            <person name="Leigh N.D."/>
            <person name="Simon A."/>
            <person name="Yun M.H."/>
        </authorList>
    </citation>
    <scope>NUCLEOTIDE SEQUENCE</scope>
    <source>
        <strain evidence="2">20211129_DDA</strain>
        <tissue evidence="2">Liver</tissue>
    </source>
</reference>
<feature type="region of interest" description="Disordered" evidence="1">
    <location>
        <begin position="1"/>
        <end position="121"/>
    </location>
</feature>
<evidence type="ECO:0000313" key="3">
    <source>
        <dbReference type="Proteomes" id="UP001066276"/>
    </source>
</evidence>
<dbReference type="AlphaFoldDB" id="A0AAV7R0R4"/>